<organism evidence="1 2">
    <name type="scientific">Brevibacterium otitidis</name>
    <dbReference type="NCBI Taxonomy" id="53364"/>
    <lineage>
        <taxon>Bacteria</taxon>
        <taxon>Bacillati</taxon>
        <taxon>Actinomycetota</taxon>
        <taxon>Actinomycetes</taxon>
        <taxon>Micrococcales</taxon>
        <taxon>Brevibacteriaceae</taxon>
        <taxon>Brevibacterium</taxon>
    </lineage>
</organism>
<dbReference type="InterPro" id="IPR024453">
    <property type="entry name" value="Peptidase_C92"/>
</dbReference>
<proteinExistence type="predicted"/>
<comment type="caution">
    <text evidence="1">The sequence shown here is derived from an EMBL/GenBank/DDBJ whole genome shotgun (WGS) entry which is preliminary data.</text>
</comment>
<dbReference type="Proteomes" id="UP001589707">
    <property type="component" value="Unassembled WGS sequence"/>
</dbReference>
<keyword evidence="2" id="KW-1185">Reference proteome</keyword>
<evidence type="ECO:0000313" key="2">
    <source>
        <dbReference type="Proteomes" id="UP001589707"/>
    </source>
</evidence>
<reference evidence="1 2" key="1">
    <citation type="submission" date="2024-09" db="EMBL/GenBank/DDBJ databases">
        <authorList>
            <person name="Sun Q."/>
            <person name="Mori K."/>
        </authorList>
    </citation>
    <scope>NUCLEOTIDE SEQUENCE [LARGE SCALE GENOMIC DNA]</scope>
    <source>
        <strain evidence="1 2">JCM 11683</strain>
    </source>
</reference>
<evidence type="ECO:0000313" key="1">
    <source>
        <dbReference type="EMBL" id="MFB9775080.1"/>
    </source>
</evidence>
<accession>A0ABV5WY12</accession>
<name>A0ABV5WY12_9MICO</name>
<dbReference type="InterPro" id="IPR038765">
    <property type="entry name" value="Papain-like_cys_pep_sf"/>
</dbReference>
<protein>
    <submittedName>
        <fullName evidence="1">YiiX/YebB-like N1pC/P60 family cysteine hydrolase</fullName>
    </submittedName>
</protein>
<dbReference type="RefSeq" id="WP_376837896.1">
    <property type="nucleotide sequence ID" value="NZ_JBHMAU010000017.1"/>
</dbReference>
<gene>
    <name evidence="1" type="ORF">ACFFN1_01385</name>
</gene>
<dbReference type="Gene3D" id="3.90.1720.10">
    <property type="entry name" value="endopeptidase domain like (from Nostoc punctiforme)"/>
    <property type="match status" value="1"/>
</dbReference>
<dbReference type="EMBL" id="JBHMAU010000017">
    <property type="protein sequence ID" value="MFB9775080.1"/>
    <property type="molecule type" value="Genomic_DNA"/>
</dbReference>
<sequence length="200" mass="22490">MTQKELRAERQADARQIASIEASMDGLLRVGKQLEESERGAMPQPAASKCRAGSTGEFWVSTMMNSGSVAFTGHAAIVSSRCQTTIESYAKRYSPIKKDGVQRYGNSWRTRPKAFLLRPKRQSAAKYRAAAKYAEGKVGRPYNWSFINKKTEKKFYCSQLVWRAWLKQGIDIEKGSIPNKAVTPADLVNSSNTYIVRRNK</sequence>
<dbReference type="Pfam" id="PF05708">
    <property type="entry name" value="Peptidase_C92"/>
    <property type="match status" value="1"/>
</dbReference>
<dbReference type="SUPFAM" id="SSF54001">
    <property type="entry name" value="Cysteine proteinases"/>
    <property type="match status" value="1"/>
</dbReference>